<dbReference type="InterPro" id="IPR011042">
    <property type="entry name" value="6-blade_b-propeller_TolB-like"/>
</dbReference>
<dbReference type="Gene3D" id="2.60.40.60">
    <property type="entry name" value="Cadherins"/>
    <property type="match status" value="1"/>
</dbReference>
<dbReference type="Gene3D" id="2.60.40.2810">
    <property type="match status" value="3"/>
</dbReference>
<keyword evidence="2" id="KW-0456">Lyase</keyword>
<dbReference type="Gene3D" id="2.40.160.20">
    <property type="match status" value="1"/>
</dbReference>
<evidence type="ECO:0000259" key="1">
    <source>
        <dbReference type="PROSITE" id="PS50268"/>
    </source>
</evidence>
<dbReference type="Gene3D" id="2.120.10.30">
    <property type="entry name" value="TolB, C-terminal domain"/>
    <property type="match status" value="3"/>
</dbReference>
<dbReference type="Pfam" id="PF05345">
    <property type="entry name" value="He_PIG"/>
    <property type="match status" value="6"/>
</dbReference>
<dbReference type="PANTHER" id="PTHR34720:SF9">
    <property type="entry name" value="BLR4714 PROTEIN"/>
    <property type="match status" value="1"/>
</dbReference>
<dbReference type="RefSeq" id="WP_261626641.1">
    <property type="nucleotide sequence ID" value="NZ_CAMAPC010000011.1"/>
</dbReference>
<feature type="domain" description="Cadherin" evidence="1">
    <location>
        <begin position="420"/>
        <end position="511"/>
    </location>
</feature>
<dbReference type="InterPro" id="IPR040853">
    <property type="entry name" value="RapA2_cadherin-like"/>
</dbReference>
<protein>
    <submittedName>
        <fullName evidence="2">Virginiamycin B lyase</fullName>
        <ecNumber evidence="2">4.2.99.-</ecNumber>
    </submittedName>
</protein>
<dbReference type="Pfam" id="PF17963">
    <property type="entry name" value="Big_9"/>
    <property type="match status" value="8"/>
</dbReference>
<name>A0A9W4W0Z3_9GAMM</name>
<dbReference type="EMBL" id="CAMAPC010000011">
    <property type="protein sequence ID" value="CAH9061329.1"/>
    <property type="molecule type" value="Genomic_DNA"/>
</dbReference>
<dbReference type="InterPro" id="IPR006644">
    <property type="entry name" value="Cadg"/>
</dbReference>
<dbReference type="NCBIfam" id="NF041766">
    <property type="entry name" value="choice_anch_U"/>
    <property type="match status" value="1"/>
</dbReference>
<dbReference type="Gene3D" id="2.60.40.3440">
    <property type="match status" value="3"/>
</dbReference>
<dbReference type="Proteomes" id="UP001152467">
    <property type="component" value="Unassembled WGS sequence"/>
</dbReference>
<accession>A0A9W4W0Z3</accession>
<dbReference type="InterPro" id="IPR015919">
    <property type="entry name" value="Cadherin-like_sf"/>
</dbReference>
<dbReference type="InterPro" id="IPR038081">
    <property type="entry name" value="CalX-like_sf"/>
</dbReference>
<dbReference type="GO" id="GO:0005509">
    <property type="term" value="F:calcium ion binding"/>
    <property type="evidence" value="ECO:0007669"/>
    <property type="project" value="InterPro"/>
</dbReference>
<dbReference type="GO" id="GO:0007156">
    <property type="term" value="P:homophilic cell adhesion via plasma membrane adhesion molecules"/>
    <property type="evidence" value="ECO:0007669"/>
    <property type="project" value="InterPro"/>
</dbReference>
<dbReference type="SMART" id="SM00736">
    <property type="entry name" value="CADG"/>
    <property type="match status" value="7"/>
</dbReference>
<gene>
    <name evidence="2" type="primary">vgb</name>
    <name evidence="2" type="ORF">PSECIP111854_02788</name>
</gene>
<dbReference type="SUPFAM" id="SSF49313">
    <property type="entry name" value="Cadherin-like"/>
    <property type="match status" value="8"/>
</dbReference>
<dbReference type="SUPFAM" id="SSF141072">
    <property type="entry name" value="CalX-like"/>
    <property type="match status" value="1"/>
</dbReference>
<dbReference type="FunFam" id="2.60.40.10:FF:002543">
    <property type="match status" value="2"/>
</dbReference>
<dbReference type="PANTHER" id="PTHR34720">
    <property type="entry name" value="MICROCYSTIN DEPENDENT PROTEIN"/>
    <property type="match status" value="1"/>
</dbReference>
<dbReference type="InterPro" id="IPR002126">
    <property type="entry name" value="Cadherin-like_dom"/>
</dbReference>
<dbReference type="InterPro" id="IPR011250">
    <property type="entry name" value="OMP/PagP_B-barrel"/>
</dbReference>
<sequence length="3086" mass="328101">MKLSLKGRAIPDLLGLFIQSRRSNKRKQHALLTLVLSGLLLSQSNNAIAQVAPNFTSNPVTSAEQDQLYSYSVQAIDADDDPIIFAVKEGTSLPSWLKLGVGSTQPNLIAKGIISPGGAGRDEQGNTYVAELNGSSIFKIAPNRVKSPFATVETSRKFGLLVHDGYLYISYYDLGKITRIELSNPQQGERNFTSLSGPLSMTVKDGAMYVAQYRENKISKIDMATQAVSTYTTLTRPFGLGFDSKNNLFIASYGERSIYKYGGVGGQSVKVADFSNDGNVRSISDIKVDANDNLYISTYGTGVKKLLATDLTKVLNITTTGNVWSMTLSSEGVLGWAANDEGKVYSLSTGAVLTGTPSNIDIPVQSGNTVDYPVCLTAADSTANSEQCFTITATNTNDSPVITSNSGGDMASININENLTAVTQVAATDVDVNDTVSYSLVAGKDSEKFQLDSAGNLTFKSAPDFEAPTDSDGNNSYLVDVRADDKFNGHDIQQVTVTITDVVNELASPVFTSTPVLSAKQDQLYSYNVQAIDANHDPITFAVKEGTSLPSWLKFEAGSTQPNMIAEGIKSSAGIARDEQGNTYVAEAFSSGILKIAPNGDTSSFATVNKDAKYAILVHDGYLYIAYFDLNKITRVELSDPNEGEQTFVDIDSPFFMVVKNGAMYVSQHLKGQISKIDMATHEVSEYTKVSSPSGLGFDSNNNLFIAGFNEEKIYKYDGGEELPVVVADFSNDESVEVITDIIVDANDNLYFGTFGTGVKKLLATDLTKVINISTRGNVWGMVLSSEGTLGWVDDSGDGADVYSLSIGAMLTGTPSNIDILVQPGNTVGFPVCLTASDGTASESTEQCFTISAININDAPTISGTPATSVKEDVAYSFKPNFYDVDKDDTLKFSIVNKPTWAVFNTATGELSGTPTNSYVGSTSGIVISVSDLFTAKASLPAFSLTVENTNDVPTISGTPATSVKEDAAYRFKPTFNDVDKDDTHTFSIVNKPDWATFNTQTGELSGTPNNDNVGSTQGIVITVTDSDEAATSLPAFSLTVENTNDAPTISGTPATSVKEDAAYRFKPTFNDVDKGDTHTFSIVNKPNWTTFNAQTGELSGTPNNDSVGSTQGIVITVTDSDEAATSLPAFTLTVENTNDAPTISGSPATSVKEDAAYRFKPTFNDVDKDDTHTFSIVNKPDWATFNTQTGELSGTPNNDNVGSTQGVVIMVTDSDEAATSLPAFSLTVENTNDVPTISGTPVTSVKEDAAYRFKPTFNDVDKDDTHTFSIANKPDWASFNAQTGELSGTPNNGSVGSTQGIVITVTDSDEAATSLPAFTVTVENTNDAPTGNDVELSVKEGEALKVDLENGLMVNAKDDDLGFEDRLIVLLDTRPSYGTLTLNVDGSYEYTHGGSENHQDSFTFYYQDKAKAESAKYTATIKVEAVEDAPNVVDDLIELTEDTSSEKVNLLVNDSDPENNMVESSLTIVKQPSKGTVSIENGVVVYTANENENGDDSFTYTVKDSTQAVSKEATVQVKIKAVNDAPRAADFTVNISEDTASEELAVRDKATDAEDGKPTKDIRITQAPTKGKVSIDQAAGTFIYTPNANENKEDSFKYVIADGDGVESNEATVSINIGAVNDLPVVGDDSVTTNEDEGVTLAILSNDQDIEDTNFAASSISLQNNGDYDLATATVGDDGVLAIMPKQDKNGKLSFTYTVADSEGLRSLPATVEVEIKAVNDAPVAKDNTAQIKEDGSIEINVLGNDVDVDSELAPNSVTMVTQPRNGTAKVIATGAIVYTSKGDFFGEDSFTYTVKDAEGLVSNPAKVNIIVDSVNDRPVISGTPSTSVDEDQVYRFTPRASDIEGDTLTFSIQNQPTWADFDATTGELTGTPTEGLAGSYDGIEITVTDGNTEASLAPFAILVNAVNDAPVISGTPILTVQQDQVYSFAPAASDVDSLTLTFAISNEPNWATFDTETGLLTGTPERDNVGRFSNIVISVSDGESSDSLAAFSIDVLAVNAAPVANNMQQTVKEDGTVSFVANISDIDGDALTIQLQNQPQHGQIAVQNDIFTYTPSPQFNGTDSFSFIASDDELSSEAATVTMTVTSVNDLPVAVDDSYTFTSNATGQYSLTVLDNDTDLDGDALRIVGAKTSIGSITIDGDVLNLQVADMTKGQAVVTYLVEDLYKGRDEAIAEISIDASLSNVRRPTITAPQSITVNATGLFTKVDLGTAIATDSDGNALPVSLASGQPIFAPGRHTVYWQAKDGQGQQVVASQEINVNPLVSIQKDSKVSEDKTYRLEVYLNGTAPSYPVTIPYSVLGSADMADHDLQSGEFVITSGTQASIEFTVFADSEVENNETIEVILGDELNVGANSTTTITIVEQNVAPTVRTIVTQNGEERSLVTATDAQVSITAQVSDVNSNDQVSVVWHAPVEFENNSSTTNVFTFNPQVLPNGIYKVEVIASDNASPSLSTRGEVFIEVVESLAALSSDIDSDGDLIPDSEEGYQDSDNDGIPDYLDNIDACNVLPQQVSESSQYLVEGEPGVCLRKGVTVAQNQTGGAQLNASEIPVDHEATNIGGIFDYVAVGLPKEGDIYRVVIPQRKPIPSNAVYRKFNDGQWSNFVIDENNKVLSARGELGFCPPPGDAQWTAGMVEGDYCVQLQIKDGGPNDDDGIANGTVVDPGGVAVTVSNNILPIANSDTVTVLSGQSETIDVLANDTDEDGNTLTLISASVDFGQVSVINNQLSYSAPKMFLGVATIQYGITDSEGGTAQSTVAVSIVNNQAPITKNDSASSTGNMLKIDVLANDLDPEGSALTLVSASATHGSVEVQNNVLHYLPASGFEGVDLLYYVMSDEHGATAEGEVSVTVTLQTNGKTTSKVENRSSGSMGVLSLLLVSALFIRRSKTALLAFALASTVSLVSTSTLAGEWKVNGSVGTALADSTVANDTLANTYLDDKSNSWSIGAFYQFAPHWDVGVRYLNLGKGRADFKGETVNLDEMHNELSKRAPVLPEGGALQVGYGTDLVKKVTGKLFIGVFDWKSEINSLLNGQANIHHKQNGLSGYIGTGIHYSLTDSIKFGVDYSHYFISVNDIDEISAIISYRF</sequence>
<dbReference type="NCBIfam" id="NF012211">
    <property type="entry name" value="tand_rpt_95"/>
    <property type="match status" value="8"/>
</dbReference>
<dbReference type="PROSITE" id="PS50268">
    <property type="entry name" value="CADHERIN_2"/>
    <property type="match status" value="1"/>
</dbReference>
<proteinExistence type="predicted"/>
<organism evidence="2 3">
    <name type="scientific">Pseudoalteromonas holothuriae</name>
    <dbReference type="NCBI Taxonomy" id="2963714"/>
    <lineage>
        <taxon>Bacteria</taxon>
        <taxon>Pseudomonadati</taxon>
        <taxon>Pseudomonadota</taxon>
        <taxon>Gammaproteobacteria</taxon>
        <taxon>Alteromonadales</taxon>
        <taxon>Pseudoalteromonadaceae</taxon>
        <taxon>Pseudoalteromonas</taxon>
    </lineage>
</organism>
<dbReference type="GO" id="GO:0016829">
    <property type="term" value="F:lyase activity"/>
    <property type="evidence" value="ECO:0007669"/>
    <property type="project" value="UniProtKB-KW"/>
</dbReference>
<dbReference type="Gene3D" id="2.60.40.10">
    <property type="entry name" value="Immunoglobulins"/>
    <property type="match status" value="8"/>
</dbReference>
<dbReference type="EC" id="4.2.99.-" evidence="2"/>
<dbReference type="InterPro" id="IPR013783">
    <property type="entry name" value="Ig-like_fold"/>
</dbReference>
<dbReference type="SUPFAM" id="SSF56925">
    <property type="entry name" value="OMPA-like"/>
    <property type="match status" value="1"/>
</dbReference>
<evidence type="ECO:0000313" key="3">
    <source>
        <dbReference type="Proteomes" id="UP001152467"/>
    </source>
</evidence>
<dbReference type="InterPro" id="IPR053784">
    <property type="entry name" value="Choice_anch_U_dom"/>
</dbReference>
<keyword evidence="3" id="KW-1185">Reference proteome</keyword>
<reference evidence="2" key="1">
    <citation type="submission" date="2022-07" db="EMBL/GenBank/DDBJ databases">
        <authorList>
            <person name="Criscuolo A."/>
        </authorList>
    </citation>
    <scope>NUCLEOTIDE SEQUENCE</scope>
    <source>
        <strain evidence="2">CIP111854</strain>
    </source>
</reference>
<comment type="caution">
    <text evidence="2">The sequence shown here is derived from an EMBL/GenBank/DDBJ whole genome shotgun (WGS) entry which is preliminary data.</text>
</comment>
<dbReference type="SUPFAM" id="SSF101898">
    <property type="entry name" value="NHL repeat"/>
    <property type="match status" value="2"/>
</dbReference>
<evidence type="ECO:0000313" key="2">
    <source>
        <dbReference type="EMBL" id="CAH9061329.1"/>
    </source>
</evidence>
<dbReference type="GO" id="GO:0016020">
    <property type="term" value="C:membrane"/>
    <property type="evidence" value="ECO:0007669"/>
    <property type="project" value="InterPro"/>
</dbReference>
<dbReference type="Pfam" id="PF17803">
    <property type="entry name" value="Cadherin_4"/>
    <property type="match status" value="1"/>
</dbReference>